<dbReference type="PANTHER" id="PTHR44170">
    <property type="entry name" value="PROTEIN SIDEKICK"/>
    <property type="match status" value="1"/>
</dbReference>
<dbReference type="Gene3D" id="2.60.40.10">
    <property type="entry name" value="Immunoglobulins"/>
    <property type="match status" value="5"/>
</dbReference>
<dbReference type="SUPFAM" id="SSF49265">
    <property type="entry name" value="Fibronectin type III"/>
    <property type="match status" value="1"/>
</dbReference>
<dbReference type="SMART" id="SM00060">
    <property type="entry name" value="FN3"/>
    <property type="match status" value="2"/>
</dbReference>
<dbReference type="InterPro" id="IPR003961">
    <property type="entry name" value="FN3_dom"/>
</dbReference>
<keyword evidence="4 11" id="KW-0732">Signal</keyword>
<evidence type="ECO:0000256" key="7">
    <source>
        <dbReference type="ARBA" id="ARBA00023136"/>
    </source>
</evidence>
<feature type="chain" id="PRO_5008364541" evidence="11">
    <location>
        <begin position="27"/>
        <end position="1058"/>
    </location>
</feature>
<feature type="domain" description="Ig-like" evidence="12">
    <location>
        <begin position="225"/>
        <end position="309"/>
    </location>
</feature>
<evidence type="ECO:0000256" key="8">
    <source>
        <dbReference type="ARBA" id="ARBA00023157"/>
    </source>
</evidence>
<evidence type="ECO:0000313" key="15">
    <source>
        <dbReference type="EMBL" id="SBP39640.1"/>
    </source>
</evidence>
<dbReference type="Pfam" id="PF13927">
    <property type="entry name" value="Ig_3"/>
    <property type="match status" value="1"/>
</dbReference>
<evidence type="ECO:0000256" key="10">
    <source>
        <dbReference type="SAM" id="MobiDB-lite"/>
    </source>
</evidence>
<feature type="domain" description="Fibronectin type-III" evidence="13">
    <location>
        <begin position="331"/>
        <end position="427"/>
    </location>
</feature>
<protein>
    <submittedName>
        <fullName evidence="14">Roundabout guidance receptor 4</fullName>
    </submittedName>
    <submittedName>
        <fullName evidence="15">Roundabout homolog 4</fullName>
    </submittedName>
</protein>
<dbReference type="OMA" id="ESWEKNC"/>
<keyword evidence="3" id="KW-0812">Transmembrane</keyword>
<reference evidence="15" key="2">
    <citation type="submission" date="2016-06" db="EMBL/GenBank/DDBJ databases">
        <title>The genome of a short-lived fish provides insights into sex chromosome evolution and the genetic control of aging.</title>
        <authorList>
            <person name="Reichwald K."/>
            <person name="Felder M."/>
            <person name="Petzold A."/>
            <person name="Koch P."/>
            <person name="Groth M."/>
            <person name="Platzer M."/>
        </authorList>
    </citation>
    <scope>NUCLEOTIDE SEQUENCE</scope>
    <source>
        <tissue evidence="15">Brain</tissue>
    </source>
</reference>
<feature type="domain" description="Fibronectin type-III" evidence="13">
    <location>
        <begin position="432"/>
        <end position="528"/>
    </location>
</feature>
<feature type="domain" description="Ig-like" evidence="12">
    <location>
        <begin position="133"/>
        <end position="220"/>
    </location>
</feature>
<feature type="signal peptide" evidence="11">
    <location>
        <begin position="1"/>
        <end position="26"/>
    </location>
</feature>
<dbReference type="GO" id="GO:0007399">
    <property type="term" value="P:nervous system development"/>
    <property type="evidence" value="ECO:0007669"/>
    <property type="project" value="UniProtKB-ARBA"/>
</dbReference>
<dbReference type="GO" id="GO:0016020">
    <property type="term" value="C:membrane"/>
    <property type="evidence" value="ECO:0007669"/>
    <property type="project" value="UniProtKB-SubCell"/>
</dbReference>
<accession>A0A1A7ZC08</accession>
<dbReference type="FunFam" id="2.60.40.10:FF:000189">
    <property type="entry name" value="Neogenin isoform 3"/>
    <property type="match status" value="1"/>
</dbReference>
<dbReference type="GeneID" id="107386029"/>
<evidence type="ECO:0000259" key="13">
    <source>
        <dbReference type="PROSITE" id="PS50853"/>
    </source>
</evidence>
<evidence type="ECO:0000256" key="6">
    <source>
        <dbReference type="ARBA" id="ARBA00022989"/>
    </source>
</evidence>
<dbReference type="InterPro" id="IPR036116">
    <property type="entry name" value="FN3_sf"/>
</dbReference>
<dbReference type="Pfam" id="PF07679">
    <property type="entry name" value="I-set"/>
    <property type="match status" value="2"/>
</dbReference>
<dbReference type="OrthoDB" id="428111at2759"/>
<evidence type="ECO:0000256" key="5">
    <source>
        <dbReference type="ARBA" id="ARBA00022737"/>
    </source>
</evidence>
<dbReference type="EMBL" id="HADY01001155">
    <property type="protein sequence ID" value="SBP39640.1"/>
    <property type="molecule type" value="Transcribed_RNA"/>
</dbReference>
<dbReference type="Pfam" id="PF00041">
    <property type="entry name" value="fn3"/>
    <property type="match status" value="1"/>
</dbReference>
<dbReference type="KEGG" id="nfu:107386029"/>
<evidence type="ECO:0000313" key="14">
    <source>
        <dbReference type="EMBL" id="KAF7205273.1"/>
    </source>
</evidence>
<dbReference type="CTD" id="54538"/>
<reference evidence="14" key="3">
    <citation type="submission" date="2020-03" db="EMBL/GenBank/DDBJ databases">
        <title>Intra-Species Differences in Population Size shape Life History and Genome Evolution.</title>
        <authorList>
            <person name="Willemsen D."/>
            <person name="Cui R."/>
            <person name="Valenzano D.R."/>
        </authorList>
    </citation>
    <scope>NUCLEOTIDE SEQUENCE</scope>
    <source>
        <strain evidence="14">GRZ</strain>
        <tissue evidence="14">Whole</tissue>
    </source>
</reference>
<dbReference type="SMART" id="SM00409">
    <property type="entry name" value="IG"/>
    <property type="match status" value="3"/>
</dbReference>
<comment type="subcellular location">
    <subcellularLocation>
        <location evidence="1">Membrane</location>
        <topology evidence="1">Single-pass membrane protein</topology>
    </subcellularLocation>
</comment>
<dbReference type="FunFam" id="2.60.40.10:FF:000008">
    <property type="entry name" value="roundabout homolog 2 isoform X2"/>
    <property type="match status" value="1"/>
</dbReference>
<dbReference type="AlphaFoldDB" id="A0A1A7ZC08"/>
<keyword evidence="6" id="KW-1133">Transmembrane helix</keyword>
<evidence type="ECO:0000256" key="1">
    <source>
        <dbReference type="ARBA" id="ARBA00004167"/>
    </source>
</evidence>
<sequence>MSSSCFGVTGFCLLLGLLSGGSRVWAEEIPPRIVHQPSDVVVKVGQTATLFCRAEGSPKPTVEWLRNGQPLETAKAEGQLQPMVLSEGSLFFWNAGGGRHGPSHEGVYTCVARNSVGVVISQNASIHLAVLRDEFDVQPSDVVVAEGEVAVFNCVPPKGHPEPDVIWKKDGVPINNTDHHFTELSGKLVIAPTEKNQSGSYICVARNVVGVRESRAARLSVLAKPVLVLKPENVSVRKGDSAHFHCKATGDPPPVVFWSRERGTLPYGRYVVNSDQSLQLHYVMVEDTGRYICNAVSEAGVAMASAQLQVEEAGVNKHKDFHKELSALRVSLENVSIVAVGSNMSLVQWKLQTLQTQPHHLDGFEVLYRSLLPINSDWAAKKVALPSFQAEIGPLKRGYKYAFKVRPYGSSLYGRESNTLQQLVPEKVPSAPPLAVSIRVNHEKNDSMHLSWEPPPHDAHNGILQGYQVWCVDSDDQQNNNWTIGSNQHNLEISNLKPMTQYWITIAAVNGAGVGVASDPRGFIINPQLRILPDADSHAQNLSSALDQLQNPAVIGSFGAMLWCVLVVAAIFLLKRCSNIGSLVPKPNRAKGLSRLKGEDFIIKHRMATPESPWISDSWNVSFNKRQQDLWAQSQNPHVSSTSLPFSSQKDSSVHGFSIPVGPDSCSVYGTFYVDPMSSGMKTFSRPGHCSVIPHGLPHQEGTETIRIFTPPVSKSPTCRSCEALPWKQAIRPQPKMGILRESLGKRDCGKRELHAVSSVPVPFSLAKTNSPAAFKQRFSHMPAGCHGGCPDCGDAAVSSRSLHYSASLHLVDNSPPPTNPTEDSTDRNMFSSDGSQSTKLTEDTSSFHSVPPSSGHYGQLGSYSLSPASCFMLLDNEQDDTDHTLTSQEATHYLELSSTPDRSSLCDPIRSAELEDDSAEPRTVMLRHPCLQSSPTSCCSDWEGSLWNTWSSVMDNRLDSTRTSLISSVDSCYTSDSATFARLLAVAAHTITGVSLNDLSLPASPLSTLDPSFCAGHGAFGDLEPIPAWDWSRLWMEEMDAQYKVSYPARNTQSLDT</sequence>
<dbReference type="PROSITE" id="PS50853">
    <property type="entry name" value="FN3"/>
    <property type="match status" value="2"/>
</dbReference>
<dbReference type="SUPFAM" id="SSF48726">
    <property type="entry name" value="Immunoglobulin"/>
    <property type="match status" value="3"/>
</dbReference>
<evidence type="ECO:0000259" key="12">
    <source>
        <dbReference type="PROSITE" id="PS50835"/>
    </source>
</evidence>
<dbReference type="CDD" id="cd00063">
    <property type="entry name" value="FN3"/>
    <property type="match status" value="1"/>
</dbReference>
<dbReference type="InterPro" id="IPR036179">
    <property type="entry name" value="Ig-like_dom_sf"/>
</dbReference>
<dbReference type="FunFam" id="2.60.40.10:FF:000028">
    <property type="entry name" value="Neuronal cell adhesion molecule"/>
    <property type="match status" value="1"/>
</dbReference>
<feature type="region of interest" description="Disordered" evidence="10">
    <location>
        <begin position="808"/>
        <end position="854"/>
    </location>
</feature>
<dbReference type="FunFam" id="2.60.40.10:FF:000065">
    <property type="entry name" value="roundabout homolog 1 isoform X3"/>
    <property type="match status" value="1"/>
</dbReference>
<organism evidence="15">
    <name type="scientific">Nothobranchius furzeri</name>
    <name type="common">Turquoise killifish</name>
    <dbReference type="NCBI Taxonomy" id="105023"/>
    <lineage>
        <taxon>Eukaryota</taxon>
        <taxon>Metazoa</taxon>
        <taxon>Chordata</taxon>
        <taxon>Craniata</taxon>
        <taxon>Vertebrata</taxon>
        <taxon>Euteleostomi</taxon>
        <taxon>Actinopterygii</taxon>
        <taxon>Neopterygii</taxon>
        <taxon>Teleostei</taxon>
        <taxon>Neoteleostei</taxon>
        <taxon>Acanthomorphata</taxon>
        <taxon>Ovalentaria</taxon>
        <taxon>Atherinomorphae</taxon>
        <taxon>Cyprinodontiformes</taxon>
        <taxon>Nothobranchiidae</taxon>
        <taxon>Nothobranchius</taxon>
    </lineage>
</organism>
<keyword evidence="9" id="KW-0393">Immunoglobulin domain</keyword>
<evidence type="ECO:0000256" key="2">
    <source>
        <dbReference type="ARBA" id="ARBA00009588"/>
    </source>
</evidence>
<keyword evidence="5" id="KW-0677">Repeat</keyword>
<evidence type="ECO:0000256" key="3">
    <source>
        <dbReference type="ARBA" id="ARBA00022692"/>
    </source>
</evidence>
<proteinExistence type="inferred from homology"/>
<dbReference type="InterPro" id="IPR003599">
    <property type="entry name" value="Ig_sub"/>
</dbReference>
<name>A0A1A7ZC08_NOTFU</name>
<feature type="compositionally biased region" description="Polar residues" evidence="10">
    <location>
        <begin position="828"/>
        <end position="853"/>
    </location>
</feature>
<keyword evidence="14" id="KW-0675">Receptor</keyword>
<dbReference type="GO" id="GO:0098609">
    <property type="term" value="P:cell-cell adhesion"/>
    <property type="evidence" value="ECO:0007669"/>
    <property type="project" value="TreeGrafter"/>
</dbReference>
<dbReference type="InterPro" id="IPR007110">
    <property type="entry name" value="Ig-like_dom"/>
</dbReference>
<dbReference type="PROSITE" id="PS50835">
    <property type="entry name" value="IG_LIKE"/>
    <property type="match status" value="3"/>
</dbReference>
<dbReference type="InterPro" id="IPR013783">
    <property type="entry name" value="Ig-like_fold"/>
</dbReference>
<dbReference type="InterPro" id="IPR013098">
    <property type="entry name" value="Ig_I-set"/>
</dbReference>
<dbReference type="FunFam" id="2.60.40.10:FF:000840">
    <property type="entry name" value="Roundabout guidance receptor 4"/>
    <property type="match status" value="1"/>
</dbReference>
<gene>
    <name evidence="15" type="primary">ROBO4</name>
    <name evidence="14" type="synonym">robo4</name>
    <name evidence="14" type="ORF">G4P62_010649</name>
</gene>
<reference evidence="15" key="1">
    <citation type="submission" date="2016-05" db="EMBL/GenBank/DDBJ databases">
        <authorList>
            <person name="Lavstsen T."/>
            <person name="Jespersen J.S."/>
        </authorList>
    </citation>
    <scope>NUCLEOTIDE SEQUENCE</scope>
    <source>
        <tissue evidence="15">Brain</tissue>
    </source>
</reference>
<evidence type="ECO:0000256" key="9">
    <source>
        <dbReference type="ARBA" id="ARBA00023319"/>
    </source>
</evidence>
<comment type="similarity">
    <text evidence="2">Belongs to the immunoglobulin superfamily. DCC family.</text>
</comment>
<dbReference type="SMART" id="SM00408">
    <property type="entry name" value="IGc2"/>
    <property type="match status" value="3"/>
</dbReference>
<feature type="domain" description="Ig-like" evidence="12">
    <location>
        <begin position="31"/>
        <end position="127"/>
    </location>
</feature>
<keyword evidence="8" id="KW-1015">Disulfide bond</keyword>
<evidence type="ECO:0000256" key="11">
    <source>
        <dbReference type="SAM" id="SignalP"/>
    </source>
</evidence>
<dbReference type="EMBL" id="JAAVVJ010000015">
    <property type="protein sequence ID" value="KAF7205273.1"/>
    <property type="molecule type" value="Genomic_DNA"/>
</dbReference>
<dbReference type="PANTHER" id="PTHR44170:SF60">
    <property type="entry name" value="ROUNDABOUT HOMOLOG 1"/>
    <property type="match status" value="1"/>
</dbReference>
<keyword evidence="7" id="KW-0472">Membrane</keyword>
<dbReference type="InterPro" id="IPR003598">
    <property type="entry name" value="Ig_sub2"/>
</dbReference>
<dbReference type="RefSeq" id="XP_015815674.1">
    <property type="nucleotide sequence ID" value="XM_015960188.3"/>
</dbReference>
<evidence type="ECO:0000256" key="4">
    <source>
        <dbReference type="ARBA" id="ARBA00022729"/>
    </source>
</evidence>
<dbReference type="Proteomes" id="UP000822369">
    <property type="component" value="Chromosome 15"/>
</dbReference>